<keyword evidence="3" id="KW-1185">Reference proteome</keyword>
<proteinExistence type="predicted"/>
<sequence>MVILHTCAPFLQSPGFPLSSFSRQENCSPPFWAVRVPFQSFCGQPKTCIIVAKAGRGLKLKTQKENEGADGKEVRYGDDEDDEADDGFSSRSGFVGRGEGKEFDRDPEFAEIMGACLDDPQKARSKMEERLRKKRNKILHTKSGSGEPMKVVFSDFGFSNSYIWLEFYNTPLEQDVSLISDTIRSWHIIGRLGGCNSMNMQLSQSPLDKRPSYDAIQGANVTPTTFYNIGDFEIQDNLGRVWVDIGTKEPLILDVLINALTQISSDFVGIKQVVFGGSEFEHWKENMTSEEAGYTVHKI</sequence>
<evidence type="ECO:0000313" key="3">
    <source>
        <dbReference type="Proteomes" id="UP001457282"/>
    </source>
</evidence>
<dbReference type="PANTHER" id="PTHR46737">
    <property type="entry name" value="OS02G0827600 PROTEIN"/>
    <property type="match status" value="1"/>
</dbReference>
<dbReference type="Pfam" id="PF12049">
    <property type="entry name" value="DUF3531"/>
    <property type="match status" value="1"/>
</dbReference>
<dbReference type="InterPro" id="IPR021920">
    <property type="entry name" value="DUF3531"/>
</dbReference>
<name>A0AAW1YHT2_RUBAR</name>
<organism evidence="2 3">
    <name type="scientific">Rubus argutus</name>
    <name type="common">Southern blackberry</name>
    <dbReference type="NCBI Taxonomy" id="59490"/>
    <lineage>
        <taxon>Eukaryota</taxon>
        <taxon>Viridiplantae</taxon>
        <taxon>Streptophyta</taxon>
        <taxon>Embryophyta</taxon>
        <taxon>Tracheophyta</taxon>
        <taxon>Spermatophyta</taxon>
        <taxon>Magnoliopsida</taxon>
        <taxon>eudicotyledons</taxon>
        <taxon>Gunneridae</taxon>
        <taxon>Pentapetalae</taxon>
        <taxon>rosids</taxon>
        <taxon>fabids</taxon>
        <taxon>Rosales</taxon>
        <taxon>Rosaceae</taxon>
        <taxon>Rosoideae</taxon>
        <taxon>Rosoideae incertae sedis</taxon>
        <taxon>Rubus</taxon>
    </lineage>
</organism>
<comment type="caution">
    <text evidence="2">The sequence shown here is derived from an EMBL/GenBank/DDBJ whole genome shotgun (WGS) entry which is preliminary data.</text>
</comment>
<dbReference type="EMBL" id="JBEDUW010000001">
    <property type="protein sequence ID" value="KAK9947894.1"/>
    <property type="molecule type" value="Genomic_DNA"/>
</dbReference>
<dbReference type="AlphaFoldDB" id="A0AAW1YHT2"/>
<protein>
    <submittedName>
        <fullName evidence="2">Uncharacterized protein</fullName>
    </submittedName>
</protein>
<evidence type="ECO:0000256" key="1">
    <source>
        <dbReference type="SAM" id="MobiDB-lite"/>
    </source>
</evidence>
<reference evidence="2 3" key="1">
    <citation type="journal article" date="2023" name="G3 (Bethesda)">
        <title>A chromosome-length genome assembly and annotation of blackberry (Rubus argutus, cv. 'Hillquist').</title>
        <authorList>
            <person name="Bruna T."/>
            <person name="Aryal R."/>
            <person name="Dudchenko O."/>
            <person name="Sargent D.J."/>
            <person name="Mead D."/>
            <person name="Buti M."/>
            <person name="Cavallini A."/>
            <person name="Hytonen T."/>
            <person name="Andres J."/>
            <person name="Pham M."/>
            <person name="Weisz D."/>
            <person name="Mascagni F."/>
            <person name="Usai G."/>
            <person name="Natali L."/>
            <person name="Bassil N."/>
            <person name="Fernandez G.E."/>
            <person name="Lomsadze A."/>
            <person name="Armour M."/>
            <person name="Olukolu B."/>
            <person name="Poorten T."/>
            <person name="Britton C."/>
            <person name="Davik J."/>
            <person name="Ashrafi H."/>
            <person name="Aiden E.L."/>
            <person name="Borodovsky M."/>
            <person name="Worthington M."/>
        </authorList>
    </citation>
    <scope>NUCLEOTIDE SEQUENCE [LARGE SCALE GENOMIC DNA]</scope>
    <source>
        <strain evidence="2">PI 553951</strain>
    </source>
</reference>
<evidence type="ECO:0000313" key="2">
    <source>
        <dbReference type="EMBL" id="KAK9947894.1"/>
    </source>
</evidence>
<accession>A0AAW1YHT2</accession>
<gene>
    <name evidence="2" type="ORF">M0R45_003492</name>
</gene>
<dbReference type="PANTHER" id="PTHR46737:SF3">
    <property type="entry name" value="OXIDOREDUCTASE_TRANSITION METAL ION-BINDING PROTEIN (DUF3531)"/>
    <property type="match status" value="1"/>
</dbReference>
<feature type="compositionally biased region" description="Basic and acidic residues" evidence="1">
    <location>
        <begin position="63"/>
        <end position="77"/>
    </location>
</feature>
<feature type="region of interest" description="Disordered" evidence="1">
    <location>
        <begin position="63"/>
        <end position="91"/>
    </location>
</feature>
<dbReference type="Proteomes" id="UP001457282">
    <property type="component" value="Unassembled WGS sequence"/>
</dbReference>